<sequence>MLRGAGLFTDVAEIQRDVVNQGQRNAASRFFHAMSDKDAIAAWGREIDRILHIFTAELTLNNHTILLDIRCDVRAGQGTGGGQKPAKASTPIGESPPPRPRACFGRDGLIETIVDLADSLNPVALIGAGGIGKTSVALAILHCDRVKERFGDNRRFIRCDEFPPSRADFLRRLSKVIGARVENPEGLASLRSFLSSGEMIIVLDNAESILDPEGTEGKEIYSVVEELSQFGNICLVITSRISTIPPDCETLEVPTLAMEAAHDAFYHIYKHGGRSDAVNEILRQLDFHPLSVTLLATVAHQNKWDNGRLVREWEQRQTGVLQTRHNNSLAAAIELSLASPMFKELGPDARELLGVVAFYPQGVDENNLRWLFPTTSNIDAMFDGFCVLSLSYRSNGFVTMLAPLRDYLRPVDPTRSPFLCTTKDLYIARLSINGAIGRPGHKETEWIKSEDVNVEHLLDVFTSIDANSEVIWGTCSSFITLLYLHKPRPTMLRSKIERLPDDHTSKPDCLFGLARLFGSTGNYLEHKNLLLSALAIRRKEGNDSGAAEVLLDLSRANRTLGLRQEGIQQAKEALEIFERLGLFLQRAWCLNALAYLYVDDNQLDAAQNAATRALIWLVMGGGGELEIGRSHRLLGRIHSSKGERKRALHHFEVALGIVSSLKLYSPVFWMHHSMAELFCDEGSLDDAQAHVTQAKVHAVNDPYCLGRIVEMQARIWYGRNKYEDALAEALRAKKIYERLGVEDDLKPVRVLLRNIEQAMESRATAGKSNLSACSASASTSAGTPQETGTHQDA</sequence>
<accession>A0A9P6L0H3</accession>
<dbReference type="EMBL" id="WIUZ02000052">
    <property type="protein sequence ID" value="KAF9777295.1"/>
    <property type="molecule type" value="Genomic_DNA"/>
</dbReference>
<evidence type="ECO:0008006" key="4">
    <source>
        <dbReference type="Google" id="ProtNLM"/>
    </source>
</evidence>
<dbReference type="PANTHER" id="PTHR47691">
    <property type="entry name" value="REGULATOR-RELATED"/>
    <property type="match status" value="1"/>
</dbReference>
<name>A0A9P6L0H3_9AGAM</name>
<comment type="caution">
    <text evidence="2">The sequence shown here is derived from an EMBL/GenBank/DDBJ whole genome shotgun (WGS) entry which is preliminary data.</text>
</comment>
<dbReference type="Gene3D" id="1.25.40.10">
    <property type="entry name" value="Tetratricopeptide repeat domain"/>
    <property type="match status" value="2"/>
</dbReference>
<dbReference type="SUPFAM" id="SSF48452">
    <property type="entry name" value="TPR-like"/>
    <property type="match status" value="2"/>
</dbReference>
<gene>
    <name evidence="2" type="ORF">BJ322DRAFT_730474</name>
</gene>
<dbReference type="InterPro" id="IPR011990">
    <property type="entry name" value="TPR-like_helical_dom_sf"/>
</dbReference>
<dbReference type="OrthoDB" id="1534087at2759"/>
<feature type="region of interest" description="Disordered" evidence="1">
    <location>
        <begin position="78"/>
        <end position="100"/>
    </location>
</feature>
<feature type="compositionally biased region" description="Polar residues" evidence="1">
    <location>
        <begin position="782"/>
        <end position="793"/>
    </location>
</feature>
<reference evidence="2" key="1">
    <citation type="journal article" date="2020" name="Nat. Commun.">
        <title>Large-scale genome sequencing of mycorrhizal fungi provides insights into the early evolution of symbiotic traits.</title>
        <authorList>
            <person name="Miyauchi S."/>
            <person name="Kiss E."/>
            <person name="Kuo A."/>
            <person name="Drula E."/>
            <person name="Kohler A."/>
            <person name="Sanchez-Garcia M."/>
            <person name="Morin E."/>
            <person name="Andreopoulos B."/>
            <person name="Barry K.W."/>
            <person name="Bonito G."/>
            <person name="Buee M."/>
            <person name="Carver A."/>
            <person name="Chen C."/>
            <person name="Cichocki N."/>
            <person name="Clum A."/>
            <person name="Culley D."/>
            <person name="Crous P.W."/>
            <person name="Fauchery L."/>
            <person name="Girlanda M."/>
            <person name="Hayes R.D."/>
            <person name="Keri Z."/>
            <person name="LaButti K."/>
            <person name="Lipzen A."/>
            <person name="Lombard V."/>
            <person name="Magnuson J."/>
            <person name="Maillard F."/>
            <person name="Murat C."/>
            <person name="Nolan M."/>
            <person name="Ohm R.A."/>
            <person name="Pangilinan J."/>
            <person name="Pereira M.F."/>
            <person name="Perotto S."/>
            <person name="Peter M."/>
            <person name="Pfister S."/>
            <person name="Riley R."/>
            <person name="Sitrit Y."/>
            <person name="Stielow J.B."/>
            <person name="Szollosi G."/>
            <person name="Zifcakova L."/>
            <person name="Stursova M."/>
            <person name="Spatafora J.W."/>
            <person name="Tedersoo L."/>
            <person name="Vaario L.M."/>
            <person name="Yamada A."/>
            <person name="Yan M."/>
            <person name="Wang P."/>
            <person name="Xu J."/>
            <person name="Bruns T."/>
            <person name="Baldrian P."/>
            <person name="Vilgalys R."/>
            <person name="Dunand C."/>
            <person name="Henrissat B."/>
            <person name="Grigoriev I.V."/>
            <person name="Hibbett D."/>
            <person name="Nagy L.G."/>
            <person name="Martin F.M."/>
        </authorList>
    </citation>
    <scope>NUCLEOTIDE SEQUENCE</scope>
    <source>
        <strain evidence="2">UH-Tt-Lm1</strain>
    </source>
</reference>
<dbReference type="Proteomes" id="UP000736335">
    <property type="component" value="Unassembled WGS sequence"/>
</dbReference>
<evidence type="ECO:0000313" key="3">
    <source>
        <dbReference type="Proteomes" id="UP000736335"/>
    </source>
</evidence>
<reference evidence="2" key="2">
    <citation type="submission" date="2020-11" db="EMBL/GenBank/DDBJ databases">
        <authorList>
            <consortium name="DOE Joint Genome Institute"/>
            <person name="Kuo A."/>
            <person name="Miyauchi S."/>
            <person name="Kiss E."/>
            <person name="Drula E."/>
            <person name="Kohler A."/>
            <person name="Sanchez-Garcia M."/>
            <person name="Andreopoulos B."/>
            <person name="Barry K.W."/>
            <person name="Bonito G."/>
            <person name="Buee M."/>
            <person name="Carver A."/>
            <person name="Chen C."/>
            <person name="Cichocki N."/>
            <person name="Clum A."/>
            <person name="Culley D."/>
            <person name="Crous P.W."/>
            <person name="Fauchery L."/>
            <person name="Girlanda M."/>
            <person name="Hayes R."/>
            <person name="Keri Z."/>
            <person name="Labutti K."/>
            <person name="Lipzen A."/>
            <person name="Lombard V."/>
            <person name="Magnuson J."/>
            <person name="Maillard F."/>
            <person name="Morin E."/>
            <person name="Murat C."/>
            <person name="Nolan M."/>
            <person name="Ohm R."/>
            <person name="Pangilinan J."/>
            <person name="Pereira M."/>
            <person name="Perotto S."/>
            <person name="Peter M."/>
            <person name="Riley R."/>
            <person name="Sitrit Y."/>
            <person name="Stielow B."/>
            <person name="Szollosi G."/>
            <person name="Zifcakova L."/>
            <person name="Stursova M."/>
            <person name="Spatafora J.W."/>
            <person name="Tedersoo L."/>
            <person name="Vaario L.-M."/>
            <person name="Yamada A."/>
            <person name="Yan M."/>
            <person name="Wang P."/>
            <person name="Xu J."/>
            <person name="Bruns T."/>
            <person name="Baldrian P."/>
            <person name="Vilgalys R."/>
            <person name="Henrissat B."/>
            <person name="Grigoriev I.V."/>
            <person name="Hibbett D."/>
            <person name="Nagy L.G."/>
            <person name="Martin F.M."/>
        </authorList>
    </citation>
    <scope>NUCLEOTIDE SEQUENCE</scope>
    <source>
        <strain evidence="2">UH-Tt-Lm1</strain>
    </source>
</reference>
<keyword evidence="3" id="KW-1185">Reference proteome</keyword>
<dbReference type="AlphaFoldDB" id="A0A9P6L0H3"/>
<evidence type="ECO:0000256" key="1">
    <source>
        <dbReference type="SAM" id="MobiDB-lite"/>
    </source>
</evidence>
<proteinExistence type="predicted"/>
<organism evidence="2 3">
    <name type="scientific">Thelephora terrestris</name>
    <dbReference type="NCBI Taxonomy" id="56493"/>
    <lineage>
        <taxon>Eukaryota</taxon>
        <taxon>Fungi</taxon>
        <taxon>Dikarya</taxon>
        <taxon>Basidiomycota</taxon>
        <taxon>Agaricomycotina</taxon>
        <taxon>Agaricomycetes</taxon>
        <taxon>Thelephorales</taxon>
        <taxon>Thelephoraceae</taxon>
        <taxon>Thelephora</taxon>
    </lineage>
</organism>
<protein>
    <recommendedName>
        <fullName evidence="4">NB-ARC domain-containing protein</fullName>
    </recommendedName>
</protein>
<dbReference type="PANTHER" id="PTHR47691:SF3">
    <property type="entry name" value="HTH-TYPE TRANSCRIPTIONAL REGULATOR RV0890C-RELATED"/>
    <property type="match status" value="1"/>
</dbReference>
<dbReference type="InterPro" id="IPR027417">
    <property type="entry name" value="P-loop_NTPase"/>
</dbReference>
<feature type="region of interest" description="Disordered" evidence="1">
    <location>
        <begin position="774"/>
        <end position="793"/>
    </location>
</feature>
<dbReference type="SUPFAM" id="SSF52540">
    <property type="entry name" value="P-loop containing nucleoside triphosphate hydrolases"/>
    <property type="match status" value="1"/>
</dbReference>
<dbReference type="Gene3D" id="3.40.50.300">
    <property type="entry name" value="P-loop containing nucleotide triphosphate hydrolases"/>
    <property type="match status" value="1"/>
</dbReference>
<evidence type="ECO:0000313" key="2">
    <source>
        <dbReference type="EMBL" id="KAF9777295.1"/>
    </source>
</evidence>